<proteinExistence type="predicted"/>
<sequence length="374" mass="41087">MKHLKLLSGLSFFVLLLNSCAKDDEIPAPIIELSVTEKTIQTKIKEAVTITSRIAVGTAVKEEWHVGTQLISTSNTFNHVFEVAGNYRIYYQASNKYGTYKDSFDVKVEALVREGGANQYVTSLFEFMPAPGQFINKAPGNQVSAEGLIGKTGMVSLGAWGGYVVYGFDHSVPNKEGNDIDVTGNALAEWSEPGIIYVMVDDNGNGKPDDTWYELAGSEFGKTDGTYLRDYEVTYFRPESIDKDIAWTDNKGNTGFVKKNTFHRQAYYPEWITANSYTLKGSWLKTKVDPSRPTYVVSLPYDWGYSDNKTETAGGGKVDISNAVDASGNKVHLNTIDFIKIQTGVLGDGGWLGEASTEITGIKDMHFSAGSTTK</sequence>
<evidence type="ECO:0000259" key="2">
    <source>
        <dbReference type="PROSITE" id="PS50093"/>
    </source>
</evidence>
<name>A0ABZ0W220_9BACT</name>
<dbReference type="Proteomes" id="UP001325680">
    <property type="component" value="Chromosome"/>
</dbReference>
<dbReference type="SUPFAM" id="SSF49299">
    <property type="entry name" value="PKD domain"/>
    <property type="match status" value="1"/>
</dbReference>
<dbReference type="RefSeq" id="WP_114790233.1">
    <property type="nucleotide sequence ID" value="NZ_CP139960.1"/>
</dbReference>
<dbReference type="InterPro" id="IPR000601">
    <property type="entry name" value="PKD_dom"/>
</dbReference>
<organism evidence="3 4">
    <name type="scientific">Niabella yanshanensis</name>
    <dbReference type="NCBI Taxonomy" id="577386"/>
    <lineage>
        <taxon>Bacteria</taxon>
        <taxon>Pseudomonadati</taxon>
        <taxon>Bacteroidota</taxon>
        <taxon>Chitinophagia</taxon>
        <taxon>Chitinophagales</taxon>
        <taxon>Chitinophagaceae</taxon>
        <taxon>Niabella</taxon>
    </lineage>
</organism>
<dbReference type="InterPro" id="IPR035986">
    <property type="entry name" value="PKD_dom_sf"/>
</dbReference>
<evidence type="ECO:0000313" key="3">
    <source>
        <dbReference type="EMBL" id="WQD36614.1"/>
    </source>
</evidence>
<protein>
    <recommendedName>
        <fullName evidence="2">PKD domain-containing protein</fullName>
    </recommendedName>
</protein>
<reference evidence="3 4" key="1">
    <citation type="submission" date="2023-12" db="EMBL/GenBank/DDBJ databases">
        <title>Genome sequencing and assembly of bacterial species from a model synthetic community.</title>
        <authorList>
            <person name="Hogle S.L."/>
        </authorList>
    </citation>
    <scope>NUCLEOTIDE SEQUENCE [LARGE SCALE GENOMIC DNA]</scope>
    <source>
        <strain evidence="3 4">HAMBI_3031</strain>
    </source>
</reference>
<dbReference type="EMBL" id="CP139960">
    <property type="protein sequence ID" value="WQD36614.1"/>
    <property type="molecule type" value="Genomic_DNA"/>
</dbReference>
<accession>A0ABZ0W220</accession>
<dbReference type="PROSITE" id="PS50093">
    <property type="entry name" value="PKD"/>
    <property type="match status" value="1"/>
</dbReference>
<keyword evidence="4" id="KW-1185">Reference proteome</keyword>
<gene>
    <name evidence="3" type="ORF">U0035_13150</name>
</gene>
<evidence type="ECO:0000256" key="1">
    <source>
        <dbReference type="SAM" id="SignalP"/>
    </source>
</evidence>
<feature type="domain" description="PKD" evidence="2">
    <location>
        <begin position="57"/>
        <end position="115"/>
    </location>
</feature>
<keyword evidence="1" id="KW-0732">Signal</keyword>
<feature type="chain" id="PRO_5045467024" description="PKD domain-containing protein" evidence="1">
    <location>
        <begin position="22"/>
        <end position="374"/>
    </location>
</feature>
<evidence type="ECO:0000313" key="4">
    <source>
        <dbReference type="Proteomes" id="UP001325680"/>
    </source>
</evidence>
<feature type="signal peptide" evidence="1">
    <location>
        <begin position="1"/>
        <end position="21"/>
    </location>
</feature>